<dbReference type="GO" id="GO:0016095">
    <property type="term" value="P:polyprenol catabolic process"/>
    <property type="evidence" value="ECO:0007669"/>
    <property type="project" value="TreeGrafter"/>
</dbReference>
<reference evidence="2 3" key="1">
    <citation type="journal article" date="2019" name="Genome Biol. Evol.">
        <title>Nanopore Sequencing Significantly Improves Genome Assembly of the Protozoan Parasite Trypanosoma cruzi.</title>
        <authorList>
            <person name="Diaz-Viraque F."/>
            <person name="Pita S."/>
            <person name="Greif G."/>
            <person name="de Souza R.C.M."/>
            <person name="Iraola G."/>
            <person name="Robello C."/>
        </authorList>
    </citation>
    <scope>NUCLEOTIDE SEQUENCE [LARGE SCALE GENOMIC DNA]</scope>
    <source>
        <strain evidence="2 3">Berenice</strain>
    </source>
</reference>
<dbReference type="GO" id="GO:0006488">
    <property type="term" value="P:dolichol-linked oligosaccharide biosynthetic process"/>
    <property type="evidence" value="ECO:0007669"/>
    <property type="project" value="InterPro"/>
</dbReference>
<keyword evidence="1" id="KW-0472">Membrane</keyword>
<feature type="transmembrane region" description="Helical" evidence="1">
    <location>
        <begin position="204"/>
        <end position="222"/>
    </location>
</feature>
<name>A0A7J6YD47_TRYCR</name>
<sequence length="466" mass="51909">MYVCVCVCVCSCVVNIFFFVVEEESSSCQLAKLTQITAAAELRGGGALVFSQAFVLRTMHHTTCVLLLCGACTYWVMALLVLLLRVLVPHLRNMARYGGRHAVAAATVDGNKNNVGDGVQKCVSAGHKAMGDSTTHGSWFWKAIKVAVGALESSILCRVRLSRKRSFCAFYVTGIVSSFLIWQLHSRPLPVITMRVLSSDALNYYEALPLVAFFIHCAVRLWECQCVHCFRGGPSDTVTLFAALAGCSFYVIAAISSSPIVSCVTQTLLFVGDVPHFPRSVEASRSFNFFLTAAVVSFFFHLFLQSLQMFHHGILARMRDKSTPTSNSFDAAASGSKKHSHDAHYGVEACVEKSGFFYRFPNAYLFKYVMEPHYTCEILMYVLNAVSMWACISRGAPSIMAVWQSKGVQSTLLLAMSYATPLGVLLFSLFNLAITASEHRLFWNQLNEKRERKEQIPPWNLFYRVW</sequence>
<evidence type="ECO:0008006" key="4">
    <source>
        <dbReference type="Google" id="ProtNLM"/>
    </source>
</evidence>
<protein>
    <recommendedName>
        <fullName evidence="4">Polyprenol reductase</fullName>
    </recommendedName>
</protein>
<keyword evidence="1" id="KW-0812">Transmembrane</keyword>
<evidence type="ECO:0000313" key="3">
    <source>
        <dbReference type="Proteomes" id="UP000583944"/>
    </source>
</evidence>
<accession>A0A7J6YD47</accession>
<dbReference type="VEuPathDB" id="TriTrypDB:ECC02_002796"/>
<dbReference type="VEuPathDB" id="TriTrypDB:BCY84_14642"/>
<dbReference type="GO" id="GO:0005783">
    <property type="term" value="C:endoplasmic reticulum"/>
    <property type="evidence" value="ECO:0007669"/>
    <property type="project" value="TreeGrafter"/>
</dbReference>
<proteinExistence type="predicted"/>
<keyword evidence="1" id="KW-1133">Transmembrane helix</keyword>
<feature type="transmembrane region" description="Helical" evidence="1">
    <location>
        <begin position="415"/>
        <end position="434"/>
    </location>
</feature>
<feature type="transmembrane region" description="Helical" evidence="1">
    <location>
        <begin position="378"/>
        <end position="403"/>
    </location>
</feature>
<feature type="transmembrane region" description="Helical" evidence="1">
    <location>
        <begin position="289"/>
        <end position="310"/>
    </location>
</feature>
<dbReference type="Proteomes" id="UP000583944">
    <property type="component" value="Unassembled WGS sequence"/>
</dbReference>
<dbReference type="InterPro" id="IPR039698">
    <property type="entry name" value="Dfg10/SRD5A3"/>
</dbReference>
<organism evidence="2 3">
    <name type="scientific">Trypanosoma cruzi</name>
    <dbReference type="NCBI Taxonomy" id="5693"/>
    <lineage>
        <taxon>Eukaryota</taxon>
        <taxon>Discoba</taxon>
        <taxon>Euglenozoa</taxon>
        <taxon>Kinetoplastea</taxon>
        <taxon>Metakinetoplastina</taxon>
        <taxon>Trypanosomatida</taxon>
        <taxon>Trypanosomatidae</taxon>
        <taxon>Trypanosoma</taxon>
        <taxon>Schizotrypanum</taxon>
    </lineage>
</organism>
<gene>
    <name evidence="2" type="ORF">ECC02_002796</name>
</gene>
<comment type="caution">
    <text evidence="2">The sequence shown here is derived from an EMBL/GenBank/DDBJ whole genome shotgun (WGS) entry which is preliminary data.</text>
</comment>
<evidence type="ECO:0000313" key="2">
    <source>
        <dbReference type="EMBL" id="KAF5224210.1"/>
    </source>
</evidence>
<feature type="transmembrane region" description="Helical" evidence="1">
    <location>
        <begin position="167"/>
        <end position="184"/>
    </location>
</feature>
<feature type="transmembrane region" description="Helical" evidence="1">
    <location>
        <begin position="243"/>
        <end position="269"/>
    </location>
</feature>
<evidence type="ECO:0000256" key="1">
    <source>
        <dbReference type="SAM" id="Phobius"/>
    </source>
</evidence>
<dbReference type="PANTHER" id="PTHR14624:SF0">
    <property type="entry name" value="POLYPRENOL REDUCTASE"/>
    <property type="match status" value="1"/>
</dbReference>
<dbReference type="PROSITE" id="PS50244">
    <property type="entry name" value="S5A_REDUCTASE"/>
    <property type="match status" value="1"/>
</dbReference>
<dbReference type="PANTHER" id="PTHR14624">
    <property type="entry name" value="DFG10 PROTEIN"/>
    <property type="match status" value="1"/>
</dbReference>
<dbReference type="GO" id="GO:0003865">
    <property type="term" value="F:3-oxo-5-alpha-steroid 4-dehydrogenase activity"/>
    <property type="evidence" value="ECO:0007669"/>
    <property type="project" value="TreeGrafter"/>
</dbReference>
<dbReference type="EMBL" id="JABDHM010000014">
    <property type="protein sequence ID" value="KAF5224210.1"/>
    <property type="molecule type" value="Genomic_DNA"/>
</dbReference>
<feature type="transmembrane region" description="Helical" evidence="1">
    <location>
        <begin position="65"/>
        <end position="88"/>
    </location>
</feature>
<dbReference type="UniPathway" id="UPA00378"/>
<dbReference type="AlphaFoldDB" id="A0A7J6YD47"/>